<comment type="caution">
    <text evidence="1">The sequence shown here is derived from an EMBL/GenBank/DDBJ whole genome shotgun (WGS) entry which is preliminary data.</text>
</comment>
<accession>A0A433Q9G8</accession>
<evidence type="ECO:0000313" key="2">
    <source>
        <dbReference type="Proteomes" id="UP000274822"/>
    </source>
</evidence>
<organism evidence="1 2">
    <name type="scientific">Jimgerdemannia flammicorona</name>
    <dbReference type="NCBI Taxonomy" id="994334"/>
    <lineage>
        <taxon>Eukaryota</taxon>
        <taxon>Fungi</taxon>
        <taxon>Fungi incertae sedis</taxon>
        <taxon>Mucoromycota</taxon>
        <taxon>Mucoromycotina</taxon>
        <taxon>Endogonomycetes</taxon>
        <taxon>Endogonales</taxon>
        <taxon>Endogonaceae</taxon>
        <taxon>Jimgerdemannia</taxon>
    </lineage>
</organism>
<name>A0A433Q9G8_9FUNG</name>
<dbReference type="AlphaFoldDB" id="A0A433Q9G8"/>
<reference evidence="1 2" key="1">
    <citation type="journal article" date="2018" name="New Phytol.">
        <title>Phylogenomics of Endogonaceae and evolution of mycorrhizas within Mucoromycota.</title>
        <authorList>
            <person name="Chang Y."/>
            <person name="Desiro A."/>
            <person name="Na H."/>
            <person name="Sandor L."/>
            <person name="Lipzen A."/>
            <person name="Clum A."/>
            <person name="Barry K."/>
            <person name="Grigoriev I.V."/>
            <person name="Martin F.M."/>
            <person name="Stajich J.E."/>
            <person name="Smith M.E."/>
            <person name="Bonito G."/>
            <person name="Spatafora J.W."/>
        </authorList>
    </citation>
    <scope>NUCLEOTIDE SEQUENCE [LARGE SCALE GENOMIC DNA]</scope>
    <source>
        <strain evidence="1 2">AD002</strain>
    </source>
</reference>
<sequence length="160" mass="17921">MEHDLRLPRRAADLFPPVEEARVVHVGNRFGELGQDERKLELRFGCRRAKGDAQRGRLAEEVVALDVKQLLHLRHGAHGLRGGLRVHDLECSNVLDLRDEVGERRLGLVTVIQSQPTKMSMILGLDANLDVRVLVEDTLGEILQLVIPLVIAGRQNHIAE</sequence>
<gene>
    <name evidence="1" type="ORF">BC938DRAFT_470801</name>
</gene>
<dbReference type="Proteomes" id="UP000274822">
    <property type="component" value="Unassembled WGS sequence"/>
</dbReference>
<protein>
    <submittedName>
        <fullName evidence="1">Uncharacterized protein</fullName>
    </submittedName>
</protein>
<proteinExistence type="predicted"/>
<evidence type="ECO:0000313" key="1">
    <source>
        <dbReference type="EMBL" id="RUS26411.1"/>
    </source>
</evidence>
<keyword evidence="2" id="KW-1185">Reference proteome</keyword>
<dbReference type="EMBL" id="RBNJ01010506">
    <property type="protein sequence ID" value="RUS26411.1"/>
    <property type="molecule type" value="Genomic_DNA"/>
</dbReference>